<evidence type="ECO:0000313" key="5">
    <source>
        <dbReference type="Proteomes" id="UP000202784"/>
    </source>
</evidence>
<organism evidence="2 6">
    <name type="scientific">Synechococcus phage S-CAM9</name>
    <dbReference type="NCBI Taxonomy" id="1883369"/>
    <lineage>
        <taxon>Viruses</taxon>
        <taxon>Duplodnaviria</taxon>
        <taxon>Heunggongvirae</taxon>
        <taxon>Uroviricota</taxon>
        <taxon>Caudoviricetes</taxon>
        <taxon>Pantevenvirales</taxon>
        <taxon>Kyanoviridae</taxon>
        <taxon>Kanaloavirus</taxon>
        <taxon>Kanaloavirus scam9</taxon>
    </lineage>
</organism>
<dbReference type="RefSeq" id="YP_009322538.1">
    <property type="nucleotide sequence ID" value="NC_031922.1"/>
</dbReference>
<evidence type="ECO:0000313" key="2">
    <source>
        <dbReference type="EMBL" id="AOV60250.1"/>
    </source>
</evidence>
<keyword evidence="1" id="KW-1133">Transmembrane helix</keyword>
<protein>
    <recommendedName>
        <fullName evidence="7">CcmD family protein</fullName>
    </recommendedName>
</protein>
<feature type="transmembrane region" description="Helical" evidence="1">
    <location>
        <begin position="14"/>
        <end position="34"/>
    </location>
</feature>
<dbReference type="EMBL" id="KU686206">
    <property type="protein sequence ID" value="AOV60706.1"/>
    <property type="molecule type" value="Genomic_DNA"/>
</dbReference>
<dbReference type="EMBL" id="KU686204">
    <property type="protein sequence ID" value="AOV60250.1"/>
    <property type="molecule type" value="Genomic_DNA"/>
</dbReference>
<evidence type="ECO:0000313" key="3">
    <source>
        <dbReference type="EMBL" id="AOV60475.1"/>
    </source>
</evidence>
<accession>A0A1D8KNP3</accession>
<keyword evidence="1" id="KW-0812">Transmembrane</keyword>
<evidence type="ECO:0008006" key="7">
    <source>
        <dbReference type="Google" id="ProtNLM"/>
    </source>
</evidence>
<proteinExistence type="predicted"/>
<sequence length="47" mass="5489">MNLVLRPLTDPNGVTWSIIWCLILLLLGVAYYIYTIMKLAYKELDDE</sequence>
<reference evidence="5 6" key="1">
    <citation type="journal article" date="2016" name="Virology">
        <title>The genomic content and context of auxiliary metabolic genes in marine cyanomyoviruses.</title>
        <authorList>
            <person name="Crummett L.T."/>
            <person name="Puxty R.J."/>
            <person name="Weihe C."/>
            <person name="Marston M.F."/>
            <person name="Martiny J.B."/>
        </authorList>
    </citation>
    <scope>NUCLEOTIDE SEQUENCE [LARGE SCALE GENOMIC DNA]</scope>
    <source>
        <strain evidence="2">0808SB05</strain>
        <strain evidence="3">0908SB82</strain>
        <strain evidence="4">1109NB16</strain>
    </source>
</reference>
<dbReference type="EMBL" id="KU686205">
    <property type="protein sequence ID" value="AOV60475.1"/>
    <property type="molecule type" value="Genomic_DNA"/>
</dbReference>
<evidence type="ECO:0000313" key="4">
    <source>
        <dbReference type="EMBL" id="AOV60706.1"/>
    </source>
</evidence>
<keyword evidence="1" id="KW-0472">Membrane</keyword>
<dbReference type="Proteomes" id="UP000202784">
    <property type="component" value="Segment"/>
</dbReference>
<evidence type="ECO:0000256" key="1">
    <source>
        <dbReference type="SAM" id="Phobius"/>
    </source>
</evidence>
<dbReference type="KEGG" id="vg:30307687"/>
<name>A0A1D8KNP3_9CAUD</name>
<dbReference type="Proteomes" id="UP000240393">
    <property type="component" value="Segment"/>
</dbReference>
<keyword evidence="5" id="KW-1185">Reference proteome</keyword>
<dbReference type="GeneID" id="30307687"/>
<gene>
    <name evidence="4" type="ORF">N161109_103</name>
    <name evidence="2" type="ORF">S050808_103</name>
    <name evidence="3" type="ORF">S820908_100</name>
</gene>
<evidence type="ECO:0000313" key="6">
    <source>
        <dbReference type="Proteomes" id="UP000240393"/>
    </source>
</evidence>
<dbReference type="Proteomes" id="UP000241903">
    <property type="component" value="Segment"/>
</dbReference>